<evidence type="ECO:0000313" key="7">
    <source>
        <dbReference type="EMBL" id="KAL0450538.1"/>
    </source>
</evidence>
<comment type="caution">
    <text evidence="7">The sequence shown here is derived from an EMBL/GenBank/DDBJ whole genome shotgun (WGS) entry which is preliminary data.</text>
</comment>
<dbReference type="PRINTS" id="PR01697">
    <property type="entry name" value="PARVALBUMIN"/>
</dbReference>
<evidence type="ECO:0000259" key="6">
    <source>
        <dbReference type="PROSITE" id="PS50222"/>
    </source>
</evidence>
<dbReference type="EMBL" id="JACGWN010000005">
    <property type="protein sequence ID" value="KAL0450538.1"/>
    <property type="molecule type" value="Genomic_DNA"/>
</dbReference>
<evidence type="ECO:0000256" key="2">
    <source>
        <dbReference type="ARBA" id="ARBA00022737"/>
    </source>
</evidence>
<keyword evidence="5" id="KW-0472">Membrane</keyword>
<dbReference type="FunFam" id="1.10.238.10:FF:000001">
    <property type="entry name" value="Calmodulin 1"/>
    <property type="match status" value="1"/>
</dbReference>
<dbReference type="SMART" id="SM00054">
    <property type="entry name" value="EFh"/>
    <property type="match status" value="2"/>
</dbReference>
<keyword evidence="5" id="KW-0812">Transmembrane</keyword>
<feature type="transmembrane region" description="Helical" evidence="5">
    <location>
        <begin position="20"/>
        <end position="41"/>
    </location>
</feature>
<dbReference type="InterPro" id="IPR039647">
    <property type="entry name" value="EF_hand_pair_protein_CML-like"/>
</dbReference>
<proteinExistence type="predicted"/>
<feature type="domain" description="EF-hand" evidence="6">
    <location>
        <begin position="176"/>
        <end position="210"/>
    </location>
</feature>
<dbReference type="AlphaFoldDB" id="A0AAW2X9E8"/>
<reference evidence="7" key="2">
    <citation type="journal article" date="2024" name="Plant">
        <title>Genomic evolution and insights into agronomic trait innovations of Sesamum species.</title>
        <authorList>
            <person name="Miao H."/>
            <person name="Wang L."/>
            <person name="Qu L."/>
            <person name="Liu H."/>
            <person name="Sun Y."/>
            <person name="Le M."/>
            <person name="Wang Q."/>
            <person name="Wei S."/>
            <person name="Zheng Y."/>
            <person name="Lin W."/>
            <person name="Duan Y."/>
            <person name="Cao H."/>
            <person name="Xiong S."/>
            <person name="Wang X."/>
            <person name="Wei L."/>
            <person name="Li C."/>
            <person name="Ma Q."/>
            <person name="Ju M."/>
            <person name="Zhao R."/>
            <person name="Li G."/>
            <person name="Mu C."/>
            <person name="Tian Q."/>
            <person name="Mei H."/>
            <person name="Zhang T."/>
            <person name="Gao T."/>
            <person name="Zhang H."/>
        </authorList>
    </citation>
    <scope>NUCLEOTIDE SEQUENCE</scope>
    <source>
        <strain evidence="7">KEN1</strain>
    </source>
</reference>
<keyword evidence="3" id="KW-0106">Calcium</keyword>
<accession>A0AAW2X9E8</accession>
<dbReference type="GO" id="GO:0005509">
    <property type="term" value="F:calcium ion binding"/>
    <property type="evidence" value="ECO:0007669"/>
    <property type="project" value="InterPro"/>
</dbReference>
<dbReference type="CDD" id="cd00051">
    <property type="entry name" value="EFh"/>
    <property type="match status" value="1"/>
</dbReference>
<dbReference type="PROSITE" id="PS00018">
    <property type="entry name" value="EF_HAND_1"/>
    <property type="match status" value="2"/>
</dbReference>
<keyword evidence="2" id="KW-0677">Repeat</keyword>
<feature type="domain" description="EF-hand" evidence="6">
    <location>
        <begin position="138"/>
        <end position="173"/>
    </location>
</feature>
<dbReference type="InterPro" id="IPR011992">
    <property type="entry name" value="EF-hand-dom_pair"/>
</dbReference>
<organism evidence="7">
    <name type="scientific">Sesamum latifolium</name>
    <dbReference type="NCBI Taxonomy" id="2727402"/>
    <lineage>
        <taxon>Eukaryota</taxon>
        <taxon>Viridiplantae</taxon>
        <taxon>Streptophyta</taxon>
        <taxon>Embryophyta</taxon>
        <taxon>Tracheophyta</taxon>
        <taxon>Spermatophyta</taxon>
        <taxon>Magnoliopsida</taxon>
        <taxon>eudicotyledons</taxon>
        <taxon>Gunneridae</taxon>
        <taxon>Pentapetalae</taxon>
        <taxon>asterids</taxon>
        <taxon>lamiids</taxon>
        <taxon>Lamiales</taxon>
        <taxon>Pedaliaceae</taxon>
        <taxon>Sesamum</taxon>
    </lineage>
</organism>
<evidence type="ECO:0000256" key="3">
    <source>
        <dbReference type="ARBA" id="ARBA00022837"/>
    </source>
</evidence>
<dbReference type="PANTHER" id="PTHR10891">
    <property type="entry name" value="EF-HAND CALCIUM-BINDING DOMAIN CONTAINING PROTEIN"/>
    <property type="match status" value="1"/>
</dbReference>
<dbReference type="InterPro" id="IPR018247">
    <property type="entry name" value="EF_Hand_1_Ca_BS"/>
</dbReference>
<name>A0AAW2X9E8_9LAMI</name>
<evidence type="ECO:0000256" key="5">
    <source>
        <dbReference type="SAM" id="Phobius"/>
    </source>
</evidence>
<reference evidence="7" key="1">
    <citation type="submission" date="2020-06" db="EMBL/GenBank/DDBJ databases">
        <authorList>
            <person name="Li T."/>
            <person name="Hu X."/>
            <person name="Zhang T."/>
            <person name="Song X."/>
            <person name="Zhang H."/>
            <person name="Dai N."/>
            <person name="Sheng W."/>
            <person name="Hou X."/>
            <person name="Wei L."/>
        </authorList>
    </citation>
    <scope>NUCLEOTIDE SEQUENCE</scope>
    <source>
        <strain evidence="7">KEN1</strain>
        <tissue evidence="7">Leaf</tissue>
    </source>
</reference>
<dbReference type="InterPro" id="IPR002048">
    <property type="entry name" value="EF_hand_dom"/>
</dbReference>
<dbReference type="PROSITE" id="PS50222">
    <property type="entry name" value="EF_HAND_2"/>
    <property type="match status" value="2"/>
</dbReference>
<gene>
    <name evidence="7" type="ORF">Slati_1610200</name>
</gene>
<feature type="region of interest" description="Disordered" evidence="4">
    <location>
        <begin position="69"/>
        <end position="90"/>
    </location>
</feature>
<sequence>MSLTSLNQFPVHETVSLNLNSIQLTVLIVGLVEFLLLHILLDRKRISCFVSKLQSLLLSNDDHLKTRAYSTKDGDLGSSTTSNQEKRADDQSVCRGEVEMILRSLGMLSDDGDQAGAKLIPASLDANDLFNMFEERTPSLDEVKEAFDVFDSNRDGFIDAKELQKVLSALGLKEGSEMENCRRMIGAFDDDGDGRIDFDEFVKFMENSSS</sequence>
<dbReference type="Pfam" id="PF13499">
    <property type="entry name" value="EF-hand_7"/>
    <property type="match status" value="1"/>
</dbReference>
<keyword evidence="5" id="KW-1133">Transmembrane helix</keyword>
<dbReference type="SUPFAM" id="SSF47473">
    <property type="entry name" value="EF-hand"/>
    <property type="match status" value="1"/>
</dbReference>
<dbReference type="Gene3D" id="1.10.238.10">
    <property type="entry name" value="EF-hand"/>
    <property type="match status" value="1"/>
</dbReference>
<evidence type="ECO:0000256" key="4">
    <source>
        <dbReference type="SAM" id="MobiDB-lite"/>
    </source>
</evidence>
<keyword evidence="1" id="KW-0479">Metal-binding</keyword>
<protein>
    <submittedName>
        <fullName evidence="7">Calcium-binding protein CML46</fullName>
    </submittedName>
</protein>
<evidence type="ECO:0000256" key="1">
    <source>
        <dbReference type="ARBA" id="ARBA00022723"/>
    </source>
</evidence>